<reference evidence="2" key="1">
    <citation type="submission" date="2019-11" db="EMBL/GenBank/DDBJ databases">
        <authorList>
            <person name="Feng L."/>
        </authorList>
    </citation>
    <scope>NUCLEOTIDE SEQUENCE</scope>
    <source>
        <strain evidence="2">IbartlettiiLFYP30</strain>
    </source>
</reference>
<sequence length="49" mass="5380">MNNIIKKNKVGLAIFIAGMLFVSLGIHRQEHKVVSKKSNIICLECIGIG</sequence>
<name>A0A6N3CQF9_9FIRM</name>
<dbReference type="InterPro" id="IPR047708">
    <property type="entry name" value="CD1871A-like"/>
</dbReference>
<gene>
    <name evidence="2" type="ORF">IBLFYP30_01949</name>
    <name evidence="1" type="ORF">LIP50_02890</name>
</gene>
<proteinExistence type="predicted"/>
<evidence type="ECO:0000313" key="2">
    <source>
        <dbReference type="EMBL" id="VYU18082.1"/>
    </source>
</evidence>
<keyword evidence="3" id="KW-1185">Reference proteome</keyword>
<accession>A0A6N3CQF9</accession>
<dbReference type="AlphaFoldDB" id="A0A6N3CQF9"/>
<dbReference type="Proteomes" id="UP001299409">
    <property type="component" value="Unassembled WGS sequence"/>
</dbReference>
<protein>
    <recommendedName>
        <fullName evidence="4">Thioredoxin</fullName>
    </recommendedName>
</protein>
<dbReference type="RefSeq" id="WP_007285598.1">
    <property type="nucleotide sequence ID" value="NZ_BAABXU010000001.1"/>
</dbReference>
<evidence type="ECO:0008006" key="4">
    <source>
        <dbReference type="Google" id="ProtNLM"/>
    </source>
</evidence>
<dbReference type="NCBIfam" id="NF040920">
    <property type="entry name" value="CD1871A_fam"/>
    <property type="match status" value="1"/>
</dbReference>
<reference evidence="1 3" key="2">
    <citation type="submission" date="2021-10" db="EMBL/GenBank/DDBJ databases">
        <title>Collection of gut derived symbiotic bacterial strains cultured from healthy donors.</title>
        <authorList>
            <person name="Lin H."/>
            <person name="Littmann E."/>
            <person name="Claire K."/>
            <person name="Pamer E."/>
        </authorList>
    </citation>
    <scope>NUCLEOTIDE SEQUENCE [LARGE SCALE GENOMIC DNA]</scope>
    <source>
        <strain evidence="1 3">MSK.17.68</strain>
    </source>
</reference>
<evidence type="ECO:0000313" key="1">
    <source>
        <dbReference type="EMBL" id="MCB5445143.1"/>
    </source>
</evidence>
<organism evidence="2">
    <name type="scientific">Intestinibacter bartlettii</name>
    <dbReference type="NCBI Taxonomy" id="261299"/>
    <lineage>
        <taxon>Bacteria</taxon>
        <taxon>Bacillati</taxon>
        <taxon>Bacillota</taxon>
        <taxon>Clostridia</taxon>
        <taxon>Peptostreptococcales</taxon>
        <taxon>Peptostreptococcaceae</taxon>
        <taxon>Intestinibacter</taxon>
    </lineage>
</organism>
<dbReference type="EMBL" id="JAJBMB010000002">
    <property type="protein sequence ID" value="MCB5445143.1"/>
    <property type="molecule type" value="Genomic_DNA"/>
</dbReference>
<dbReference type="GeneID" id="89564258"/>
<dbReference type="EMBL" id="CACRUE010000031">
    <property type="protein sequence ID" value="VYU18082.1"/>
    <property type="molecule type" value="Genomic_DNA"/>
</dbReference>
<evidence type="ECO:0000313" key="3">
    <source>
        <dbReference type="Proteomes" id="UP001299409"/>
    </source>
</evidence>